<dbReference type="RefSeq" id="WP_216782716.1">
    <property type="nucleotide sequence ID" value="NZ_LR890047.1"/>
</dbReference>
<dbReference type="PANTHER" id="PTHR34138">
    <property type="entry name" value="CELL SHAPE-DETERMINING PROTEIN MREC"/>
    <property type="match status" value="1"/>
</dbReference>
<evidence type="ECO:0000256" key="1">
    <source>
        <dbReference type="ARBA" id="ARBA00009369"/>
    </source>
</evidence>
<proteinExistence type="inferred from homology"/>
<evidence type="ECO:0000256" key="3">
    <source>
        <dbReference type="ARBA" id="ARBA00022960"/>
    </source>
</evidence>
<keyword evidence="3 4" id="KW-0133">Cell shape</keyword>
<dbReference type="KEGG" id="ptf:PROFFT_A_00560"/>
<evidence type="ECO:0000256" key="4">
    <source>
        <dbReference type="PIRNR" id="PIRNR038471"/>
    </source>
</evidence>
<dbReference type="InterPro" id="IPR055342">
    <property type="entry name" value="MreC_beta-barrel_core"/>
</dbReference>
<feature type="coiled-coil region" evidence="5">
    <location>
        <begin position="63"/>
        <end position="90"/>
    </location>
</feature>
<evidence type="ECO:0000256" key="2">
    <source>
        <dbReference type="ARBA" id="ARBA00013855"/>
    </source>
</evidence>
<reference evidence="8" key="1">
    <citation type="submission" date="2020-10" db="EMBL/GenBank/DDBJ databases">
        <authorList>
            <person name="Szabo G."/>
        </authorList>
    </citation>
    <scope>NUCLEOTIDE SEQUENCE</scope>
    <source>
        <strain evidence="8">PROFFT</strain>
    </source>
</reference>
<feature type="transmembrane region" description="Helical" evidence="6">
    <location>
        <begin position="12"/>
        <end position="32"/>
    </location>
</feature>
<sequence length="334" mass="37381">MNPLFSRGPAVHLRFFIAIIFSILLVIADSSFSMFTSIRSYLDTFVSPLYYLSNGPRKIIENVANSLATREQLKLENKALRQELLFKNSDILLLGHFKQENARLRALLDSSLRSDEHKMLTQVIAKLPDPYSDQVIIDKGSNSGVYLGQPIISDKGVVGQVVSVAKMTSRVLLICNASHALPIQVLRNEIRLLAMGRSCMDDLELEHMPLDTDILVGDVLVTSGLGGRFPEGYPVAIVSSVKVDNQRAYTIIKARPTAGLHRLRYVLLLWACKHKDTMSPNEVHHVANERIMQQSLNKDRIQASFFMEYNSDENRLAILNTAQTSNLSSSMLVV</sequence>
<evidence type="ECO:0000256" key="6">
    <source>
        <dbReference type="SAM" id="Phobius"/>
    </source>
</evidence>
<evidence type="ECO:0000259" key="7">
    <source>
        <dbReference type="Pfam" id="PF04085"/>
    </source>
</evidence>
<dbReference type="PIRSF" id="PIRSF038471">
    <property type="entry name" value="MreC"/>
    <property type="match status" value="1"/>
</dbReference>
<protein>
    <recommendedName>
        <fullName evidence="2 4">Cell shape-determining protein MreC</fullName>
    </recommendedName>
    <alternativeName>
        <fullName evidence="4">Cell shape protein MreC</fullName>
    </alternativeName>
</protein>
<name>A0A8E4F071_9ENTR</name>
<keyword evidence="6" id="KW-0812">Transmembrane</keyword>
<comment type="similarity">
    <text evidence="1 4">Belongs to the MreC family.</text>
</comment>
<dbReference type="FunFam" id="2.40.10.340:FF:000001">
    <property type="entry name" value="Cell shape-determining protein MreC"/>
    <property type="match status" value="1"/>
</dbReference>
<evidence type="ECO:0000313" key="8">
    <source>
        <dbReference type="EMBL" id="CAD6507318.1"/>
    </source>
</evidence>
<keyword evidence="6" id="KW-1133">Transmembrane helix</keyword>
<dbReference type="NCBIfam" id="TIGR00219">
    <property type="entry name" value="mreC"/>
    <property type="match status" value="1"/>
</dbReference>
<dbReference type="Proteomes" id="UP000683585">
    <property type="component" value="Chromosome"/>
</dbReference>
<evidence type="ECO:0000256" key="5">
    <source>
        <dbReference type="SAM" id="Coils"/>
    </source>
</evidence>
<keyword evidence="6" id="KW-0472">Membrane</keyword>
<evidence type="ECO:0000313" key="9">
    <source>
        <dbReference type="Proteomes" id="UP000683585"/>
    </source>
</evidence>
<dbReference type="AlphaFoldDB" id="A0A8E4F071"/>
<comment type="function">
    <text evidence="4">Involved in formation and maintenance of cell shape.</text>
</comment>
<accession>A0A8E4F071</accession>
<dbReference type="GO" id="GO:0005886">
    <property type="term" value="C:plasma membrane"/>
    <property type="evidence" value="ECO:0007669"/>
    <property type="project" value="TreeGrafter"/>
</dbReference>
<dbReference type="PANTHER" id="PTHR34138:SF1">
    <property type="entry name" value="CELL SHAPE-DETERMINING PROTEIN MREC"/>
    <property type="match status" value="1"/>
</dbReference>
<keyword evidence="9" id="KW-1185">Reference proteome</keyword>
<gene>
    <name evidence="8" type="primary">mreC</name>
    <name evidence="8" type="ORF">PROFFT_A_00560</name>
</gene>
<dbReference type="EMBL" id="LR890047">
    <property type="protein sequence ID" value="CAD6507318.1"/>
    <property type="molecule type" value="Genomic_DNA"/>
</dbReference>
<keyword evidence="5" id="KW-0175">Coiled coil</keyword>
<dbReference type="GO" id="GO:0008360">
    <property type="term" value="P:regulation of cell shape"/>
    <property type="evidence" value="ECO:0007669"/>
    <property type="project" value="UniProtKB-KW"/>
</dbReference>
<dbReference type="Pfam" id="PF04085">
    <property type="entry name" value="MreC"/>
    <property type="match status" value="1"/>
</dbReference>
<organism evidence="8 9">
    <name type="scientific">Candidatus Profftia tarda</name>
    <dbReference type="NCBI Taxonomy" id="1177216"/>
    <lineage>
        <taxon>Bacteria</taxon>
        <taxon>Pseudomonadati</taxon>
        <taxon>Pseudomonadota</taxon>
        <taxon>Gammaproteobacteria</taxon>
        <taxon>Enterobacterales</taxon>
        <taxon>Enterobacteriaceae</taxon>
        <taxon>Candidatus Profftia</taxon>
    </lineage>
</organism>
<feature type="domain" description="Rod shape-determining protein MreC beta-barrel core" evidence="7">
    <location>
        <begin position="123"/>
        <end position="270"/>
    </location>
</feature>
<dbReference type="InterPro" id="IPR007221">
    <property type="entry name" value="MreC"/>
</dbReference>